<dbReference type="InterPro" id="IPR000719">
    <property type="entry name" value="Prot_kinase_dom"/>
</dbReference>
<protein>
    <recommendedName>
        <fullName evidence="2">non-specific serine/threonine protein kinase</fullName>
        <ecNumber evidence="2">2.7.11.1</ecNumber>
    </recommendedName>
</protein>
<dbReference type="AlphaFoldDB" id="A0A166BFI4"/>
<keyword evidence="5 10" id="KW-0547">Nucleotide-binding</keyword>
<dbReference type="Proteomes" id="UP000076532">
    <property type="component" value="Unassembled WGS sequence"/>
</dbReference>
<dbReference type="EMBL" id="KV417645">
    <property type="protein sequence ID" value="KZP12594.1"/>
    <property type="molecule type" value="Genomic_DNA"/>
</dbReference>
<evidence type="ECO:0000256" key="10">
    <source>
        <dbReference type="PROSITE-ProRule" id="PRU10141"/>
    </source>
</evidence>
<dbReference type="Pfam" id="PF00069">
    <property type="entry name" value="Pkinase"/>
    <property type="match status" value="1"/>
</dbReference>
<feature type="compositionally biased region" description="Basic and acidic residues" evidence="11">
    <location>
        <begin position="334"/>
        <end position="349"/>
    </location>
</feature>
<dbReference type="GO" id="GO:0004674">
    <property type="term" value="F:protein serine/threonine kinase activity"/>
    <property type="evidence" value="ECO:0007669"/>
    <property type="project" value="UniProtKB-KW"/>
</dbReference>
<evidence type="ECO:0000313" key="13">
    <source>
        <dbReference type="EMBL" id="KZP12594.1"/>
    </source>
</evidence>
<organism evidence="13 14">
    <name type="scientific">Athelia psychrophila</name>
    <dbReference type="NCBI Taxonomy" id="1759441"/>
    <lineage>
        <taxon>Eukaryota</taxon>
        <taxon>Fungi</taxon>
        <taxon>Dikarya</taxon>
        <taxon>Basidiomycota</taxon>
        <taxon>Agaricomycotina</taxon>
        <taxon>Agaricomycetes</taxon>
        <taxon>Agaricomycetidae</taxon>
        <taxon>Atheliales</taxon>
        <taxon>Atheliaceae</taxon>
        <taxon>Athelia</taxon>
    </lineage>
</organism>
<keyword evidence="4" id="KW-0808">Transferase</keyword>
<dbReference type="EC" id="2.7.11.1" evidence="2"/>
<dbReference type="SUPFAM" id="SSF56112">
    <property type="entry name" value="Protein kinase-like (PK-like)"/>
    <property type="match status" value="1"/>
</dbReference>
<dbReference type="OrthoDB" id="5800476at2759"/>
<evidence type="ECO:0000256" key="5">
    <source>
        <dbReference type="ARBA" id="ARBA00022741"/>
    </source>
</evidence>
<gene>
    <name evidence="13" type="ORF">FIBSPDRAFT_798785</name>
</gene>
<comment type="catalytic activity">
    <reaction evidence="9">
        <text>L-seryl-[protein] + ATP = O-phospho-L-seryl-[protein] + ADP + H(+)</text>
        <dbReference type="Rhea" id="RHEA:17989"/>
        <dbReference type="Rhea" id="RHEA-COMP:9863"/>
        <dbReference type="Rhea" id="RHEA-COMP:11604"/>
        <dbReference type="ChEBI" id="CHEBI:15378"/>
        <dbReference type="ChEBI" id="CHEBI:29999"/>
        <dbReference type="ChEBI" id="CHEBI:30616"/>
        <dbReference type="ChEBI" id="CHEBI:83421"/>
        <dbReference type="ChEBI" id="CHEBI:456216"/>
        <dbReference type="EC" id="2.7.11.1"/>
    </reaction>
</comment>
<dbReference type="InterPro" id="IPR017441">
    <property type="entry name" value="Protein_kinase_ATP_BS"/>
</dbReference>
<dbReference type="GO" id="GO:0005524">
    <property type="term" value="F:ATP binding"/>
    <property type="evidence" value="ECO:0007669"/>
    <property type="project" value="UniProtKB-UniRule"/>
</dbReference>
<dbReference type="InterPro" id="IPR050235">
    <property type="entry name" value="CK1_Ser-Thr_kinase"/>
</dbReference>
<dbReference type="FunFam" id="1.10.510.10:FF:000160">
    <property type="entry name" value="Casein kinase I 1"/>
    <property type="match status" value="1"/>
</dbReference>
<feature type="binding site" evidence="10">
    <location>
        <position position="46"/>
    </location>
    <ligand>
        <name>ATP</name>
        <dbReference type="ChEBI" id="CHEBI:30616"/>
    </ligand>
</feature>
<proteinExistence type="inferred from homology"/>
<comment type="similarity">
    <text evidence="1">Belongs to the protein kinase superfamily. CK1 Ser/Thr protein kinase family. Casein kinase I subfamily.</text>
</comment>
<feature type="region of interest" description="Disordered" evidence="11">
    <location>
        <begin position="326"/>
        <end position="387"/>
    </location>
</feature>
<reference evidence="13 14" key="1">
    <citation type="journal article" date="2016" name="Mol. Biol. Evol.">
        <title>Comparative Genomics of Early-Diverging Mushroom-Forming Fungi Provides Insights into the Origins of Lignocellulose Decay Capabilities.</title>
        <authorList>
            <person name="Nagy L.G."/>
            <person name="Riley R."/>
            <person name="Tritt A."/>
            <person name="Adam C."/>
            <person name="Daum C."/>
            <person name="Floudas D."/>
            <person name="Sun H."/>
            <person name="Yadav J.S."/>
            <person name="Pangilinan J."/>
            <person name="Larsson K.H."/>
            <person name="Matsuura K."/>
            <person name="Barry K."/>
            <person name="Labutti K."/>
            <person name="Kuo R."/>
            <person name="Ohm R.A."/>
            <person name="Bhattacharya S.S."/>
            <person name="Shirouzu T."/>
            <person name="Yoshinaga Y."/>
            <person name="Martin F.M."/>
            <person name="Grigoriev I.V."/>
            <person name="Hibbett D.S."/>
        </authorList>
    </citation>
    <scope>NUCLEOTIDE SEQUENCE [LARGE SCALE GENOMIC DNA]</scope>
    <source>
        <strain evidence="13 14">CBS 109695</strain>
    </source>
</reference>
<evidence type="ECO:0000256" key="7">
    <source>
        <dbReference type="ARBA" id="ARBA00022840"/>
    </source>
</evidence>
<evidence type="ECO:0000256" key="9">
    <source>
        <dbReference type="ARBA" id="ARBA00048679"/>
    </source>
</evidence>
<dbReference type="PROSITE" id="PS50011">
    <property type="entry name" value="PROTEIN_KINASE_DOM"/>
    <property type="match status" value="1"/>
</dbReference>
<feature type="domain" description="Protein kinase" evidence="12">
    <location>
        <begin position="17"/>
        <end position="279"/>
    </location>
</feature>
<dbReference type="STRING" id="436010.A0A166BFI4"/>
<accession>A0A166BFI4</accession>
<evidence type="ECO:0000259" key="12">
    <source>
        <dbReference type="PROSITE" id="PS50011"/>
    </source>
</evidence>
<keyword evidence="6 13" id="KW-0418">Kinase</keyword>
<dbReference type="GO" id="GO:0000324">
    <property type="term" value="C:fungal-type vacuole"/>
    <property type="evidence" value="ECO:0007669"/>
    <property type="project" value="UniProtKB-ARBA"/>
</dbReference>
<dbReference type="FunFam" id="3.30.200.20:FF:000538">
    <property type="entry name" value="Putative Casein kinase I"/>
    <property type="match status" value="1"/>
</dbReference>
<evidence type="ECO:0000256" key="6">
    <source>
        <dbReference type="ARBA" id="ARBA00022777"/>
    </source>
</evidence>
<dbReference type="PROSITE" id="PS00107">
    <property type="entry name" value="PROTEIN_KINASE_ATP"/>
    <property type="match status" value="1"/>
</dbReference>
<feature type="non-terminal residue" evidence="13">
    <location>
        <position position="481"/>
    </location>
</feature>
<dbReference type="PANTHER" id="PTHR11909">
    <property type="entry name" value="CASEIN KINASE-RELATED"/>
    <property type="match status" value="1"/>
</dbReference>
<keyword evidence="7 10" id="KW-0067">ATP-binding</keyword>
<keyword evidence="3" id="KW-0723">Serine/threonine-protein kinase</keyword>
<dbReference type="InterPro" id="IPR011009">
    <property type="entry name" value="Kinase-like_dom_sf"/>
</dbReference>
<evidence type="ECO:0000256" key="11">
    <source>
        <dbReference type="SAM" id="MobiDB-lite"/>
    </source>
</evidence>
<sequence>MAHAHATSTANLVGVHYRVGKKIGEGSFGVIFEGTNLLNSQTVAIKFEPRKAEAPQLRDECRSYRILAGCPGIPQIYHFGQEGLHNILVIDLLGPSLEDLFDMCGRKFSIKTVCMAARQMLSRVQTIHEKNLIYRDIKPDNFLAGRPGTKGSNTIHVVDFGMAKQYRDPKTKQHIPYRERKSLSGTARYMSINTHLGREQSRRDDLEALGHVFMYFLRGSLPWQGLKAATNKQKYEKIGEKKQTTPIKELAEGYPEEFGIYLNYVRKLGFEETPDYDFLRELFAKVMKNNNDVDDGVFDWNLLNGGKGWEASGGQTQILNQMQTAGMVSPGGAQRRDDRQYRSEPERRRSQAGAGIVPPSPALVRHGSKQRKGLNALGPGTPGQVTPSASAVAQVNVPVNAPPHAYPSGAAGNYEYTADDSFHQQQYGRTSPMVSTAGAAPPAVSQVRATGDVGPSNGDDLQGGNAAQPSSFWKIMTCHCG</sequence>
<evidence type="ECO:0000256" key="3">
    <source>
        <dbReference type="ARBA" id="ARBA00022527"/>
    </source>
</evidence>
<keyword evidence="14" id="KW-1185">Reference proteome</keyword>
<dbReference type="Gene3D" id="1.10.510.10">
    <property type="entry name" value="Transferase(Phosphotransferase) domain 1"/>
    <property type="match status" value="1"/>
</dbReference>
<dbReference type="SMART" id="SM00220">
    <property type="entry name" value="S_TKc"/>
    <property type="match status" value="1"/>
</dbReference>
<evidence type="ECO:0000256" key="8">
    <source>
        <dbReference type="ARBA" id="ARBA00047899"/>
    </source>
</evidence>
<comment type="catalytic activity">
    <reaction evidence="8">
        <text>L-threonyl-[protein] + ATP = O-phospho-L-threonyl-[protein] + ADP + H(+)</text>
        <dbReference type="Rhea" id="RHEA:46608"/>
        <dbReference type="Rhea" id="RHEA-COMP:11060"/>
        <dbReference type="Rhea" id="RHEA-COMP:11605"/>
        <dbReference type="ChEBI" id="CHEBI:15378"/>
        <dbReference type="ChEBI" id="CHEBI:30013"/>
        <dbReference type="ChEBI" id="CHEBI:30616"/>
        <dbReference type="ChEBI" id="CHEBI:61977"/>
        <dbReference type="ChEBI" id="CHEBI:456216"/>
        <dbReference type="EC" id="2.7.11.1"/>
    </reaction>
</comment>
<evidence type="ECO:0000256" key="4">
    <source>
        <dbReference type="ARBA" id="ARBA00022679"/>
    </source>
</evidence>
<dbReference type="CDD" id="cd14127">
    <property type="entry name" value="STKc_CK1_fungal"/>
    <property type="match status" value="1"/>
</dbReference>
<evidence type="ECO:0000256" key="1">
    <source>
        <dbReference type="ARBA" id="ARBA00005926"/>
    </source>
</evidence>
<evidence type="ECO:0000256" key="2">
    <source>
        <dbReference type="ARBA" id="ARBA00012513"/>
    </source>
</evidence>
<evidence type="ECO:0000313" key="14">
    <source>
        <dbReference type="Proteomes" id="UP000076532"/>
    </source>
</evidence>
<name>A0A166BFI4_9AGAM</name>